<name>A0ACB8T174_9AGAM</name>
<evidence type="ECO:0000313" key="1">
    <source>
        <dbReference type="EMBL" id="KAI0061761.1"/>
    </source>
</evidence>
<proteinExistence type="predicted"/>
<accession>A0ACB8T174</accession>
<reference evidence="1" key="1">
    <citation type="submission" date="2021-03" db="EMBL/GenBank/DDBJ databases">
        <authorList>
            <consortium name="DOE Joint Genome Institute"/>
            <person name="Ahrendt S."/>
            <person name="Looney B.P."/>
            <person name="Miyauchi S."/>
            <person name="Morin E."/>
            <person name="Drula E."/>
            <person name="Courty P.E."/>
            <person name="Chicoki N."/>
            <person name="Fauchery L."/>
            <person name="Kohler A."/>
            <person name="Kuo A."/>
            <person name="Labutti K."/>
            <person name="Pangilinan J."/>
            <person name="Lipzen A."/>
            <person name="Riley R."/>
            <person name="Andreopoulos W."/>
            <person name="He G."/>
            <person name="Johnson J."/>
            <person name="Barry K.W."/>
            <person name="Grigoriev I.V."/>
            <person name="Nagy L."/>
            <person name="Hibbett D."/>
            <person name="Henrissat B."/>
            <person name="Matheny P.B."/>
            <person name="Labbe J."/>
            <person name="Martin F."/>
        </authorList>
    </citation>
    <scope>NUCLEOTIDE SEQUENCE</scope>
    <source>
        <strain evidence="1">HHB10654</strain>
    </source>
</reference>
<reference evidence="1" key="2">
    <citation type="journal article" date="2022" name="New Phytol.">
        <title>Evolutionary transition to the ectomycorrhizal habit in the genomes of a hyperdiverse lineage of mushroom-forming fungi.</title>
        <authorList>
            <person name="Looney B."/>
            <person name="Miyauchi S."/>
            <person name="Morin E."/>
            <person name="Drula E."/>
            <person name="Courty P.E."/>
            <person name="Kohler A."/>
            <person name="Kuo A."/>
            <person name="LaButti K."/>
            <person name="Pangilinan J."/>
            <person name="Lipzen A."/>
            <person name="Riley R."/>
            <person name="Andreopoulos W."/>
            <person name="He G."/>
            <person name="Johnson J."/>
            <person name="Nolan M."/>
            <person name="Tritt A."/>
            <person name="Barry K.W."/>
            <person name="Grigoriev I.V."/>
            <person name="Nagy L.G."/>
            <person name="Hibbett D."/>
            <person name="Henrissat B."/>
            <person name="Matheny P.B."/>
            <person name="Labbe J."/>
            <person name="Martin F.M."/>
        </authorList>
    </citation>
    <scope>NUCLEOTIDE SEQUENCE</scope>
    <source>
        <strain evidence="1">HHB10654</strain>
    </source>
</reference>
<protein>
    <submittedName>
        <fullName evidence="1">Uncharacterized protein</fullName>
    </submittedName>
</protein>
<dbReference type="EMBL" id="MU277211">
    <property type="protein sequence ID" value="KAI0061761.1"/>
    <property type="molecule type" value="Genomic_DNA"/>
</dbReference>
<evidence type="ECO:0000313" key="2">
    <source>
        <dbReference type="Proteomes" id="UP000814140"/>
    </source>
</evidence>
<organism evidence="1 2">
    <name type="scientific">Artomyces pyxidatus</name>
    <dbReference type="NCBI Taxonomy" id="48021"/>
    <lineage>
        <taxon>Eukaryota</taxon>
        <taxon>Fungi</taxon>
        <taxon>Dikarya</taxon>
        <taxon>Basidiomycota</taxon>
        <taxon>Agaricomycotina</taxon>
        <taxon>Agaricomycetes</taxon>
        <taxon>Russulales</taxon>
        <taxon>Auriscalpiaceae</taxon>
        <taxon>Artomyces</taxon>
    </lineage>
</organism>
<keyword evidence="2" id="KW-1185">Reference proteome</keyword>
<comment type="caution">
    <text evidence="1">The sequence shown here is derived from an EMBL/GenBank/DDBJ whole genome shotgun (WGS) entry which is preliminary data.</text>
</comment>
<sequence length="855" mass="90221">MSMSKRRRTIAVDETDGERDEPSAHVLAASAVSAVDLDRKGKEREGEVVLPEETPAGPSTSVFAQEDPPVDAQPVPEPATSDEEVIRPFSVSDTTPDPPPVANTINSRVGPRPAGQQFPPAGTLVVVQGVVHTSDVAPATSASEPPPRRASTVPAGTEHRLSSMLTRPVRSRRSSYVSPDTSSASDTQTGEESARADSSATSEEAPAAEHRPTEQPRTSVLSPTSIDVLGTLLSVATAATAASLVTGSSDPLFSSGLALPGGNQTPASPETGRPMSPTPTAGLSGTGGLGIPPLPPSSRDRMRNAWGSIRDRFGLSSGRHPPALTSPSPTPPATPPAVTEPQDPRTQLLTEMARAFHLGMGLDNSDGAAGAPGSPLPTGPQTVQLNISQPASDPDRPLPPEDSFERFLLDLQTDLRRTLSEERSDSPATAEPSSPILGLDDPMPLATYPDDLPPFSLDAEPELDDSDLPPLADGSDSDIDEPEHVDEESDDEFDEPAMEEAQLGWPPGSTEPPHIALMGPRTSSGSERRPGGGLNWWRMYRFPPMTVPPTQSQPSASLPSVHASLSSAAASLPQAPLSPAPQPPSSDPSSNTSDPAATASQSNIIVPVIVVGLQSVNANNANTANTARRGASENDDQAPEEDTSATTNTAPTDDIEDDDELELNELDTENMPADGQGNTATGRPWHTRAADRLRGLRPGRRADATPRPAEGNGSTTFFIYVIGGYYPPDHHLVTGSDPLDSFEALWELADLLGQVKPPTATKEDIDKSGLEIIRQANLEQYEKDGRVAPMCVDRCLICLEDYAEEEDLRLLSCRHAFHKDCVDKWLETGRNNCPACRSQGVATESSAPTGVPSSA</sequence>
<gene>
    <name evidence="1" type="ORF">BV25DRAFT_1826496</name>
</gene>
<dbReference type="Proteomes" id="UP000814140">
    <property type="component" value="Unassembled WGS sequence"/>
</dbReference>